<evidence type="ECO:0000313" key="2">
    <source>
        <dbReference type="Proteomes" id="UP001164250"/>
    </source>
</evidence>
<proteinExistence type="predicted"/>
<keyword evidence="2" id="KW-1185">Reference proteome</keyword>
<name>A0ACC1BJ84_9ROSI</name>
<reference evidence="2" key="1">
    <citation type="journal article" date="2023" name="G3 (Bethesda)">
        <title>Genome assembly and association tests identify interacting loci associated with vigor, precocity, and sex in interspecific pistachio rootstocks.</title>
        <authorList>
            <person name="Palmer W."/>
            <person name="Jacygrad E."/>
            <person name="Sagayaradj S."/>
            <person name="Cavanaugh K."/>
            <person name="Han R."/>
            <person name="Bertier L."/>
            <person name="Beede B."/>
            <person name="Kafkas S."/>
            <person name="Golino D."/>
            <person name="Preece J."/>
            <person name="Michelmore R."/>
        </authorList>
    </citation>
    <scope>NUCLEOTIDE SEQUENCE [LARGE SCALE GENOMIC DNA]</scope>
</reference>
<protein>
    <submittedName>
        <fullName evidence="1">Uncharacterized protein</fullName>
    </submittedName>
</protein>
<dbReference type="EMBL" id="CM047900">
    <property type="protein sequence ID" value="KAJ0098899.1"/>
    <property type="molecule type" value="Genomic_DNA"/>
</dbReference>
<sequence>MYLIDSFQSNLDCFLHDDIADVNSANYKNGRFALASKLSFGLLHNHVKPKFCHIFVPLTAPFSWKRGGRVKGEEEEGIILSSPSLGLVKYHEFPVSGSS</sequence>
<gene>
    <name evidence="1" type="ORF">Patl1_21243</name>
</gene>
<organism evidence="1 2">
    <name type="scientific">Pistacia atlantica</name>
    <dbReference type="NCBI Taxonomy" id="434234"/>
    <lineage>
        <taxon>Eukaryota</taxon>
        <taxon>Viridiplantae</taxon>
        <taxon>Streptophyta</taxon>
        <taxon>Embryophyta</taxon>
        <taxon>Tracheophyta</taxon>
        <taxon>Spermatophyta</taxon>
        <taxon>Magnoliopsida</taxon>
        <taxon>eudicotyledons</taxon>
        <taxon>Gunneridae</taxon>
        <taxon>Pentapetalae</taxon>
        <taxon>rosids</taxon>
        <taxon>malvids</taxon>
        <taxon>Sapindales</taxon>
        <taxon>Anacardiaceae</taxon>
        <taxon>Pistacia</taxon>
    </lineage>
</organism>
<dbReference type="Proteomes" id="UP001164250">
    <property type="component" value="Chromosome 4"/>
</dbReference>
<evidence type="ECO:0000313" key="1">
    <source>
        <dbReference type="EMBL" id="KAJ0098899.1"/>
    </source>
</evidence>
<accession>A0ACC1BJ84</accession>
<comment type="caution">
    <text evidence="1">The sequence shown here is derived from an EMBL/GenBank/DDBJ whole genome shotgun (WGS) entry which is preliminary data.</text>
</comment>